<feature type="signal peptide" evidence="2">
    <location>
        <begin position="1"/>
        <end position="28"/>
    </location>
</feature>
<dbReference type="RefSeq" id="WP_238275110.1">
    <property type="nucleotide sequence ID" value="NZ_BPQR01000028.1"/>
</dbReference>
<keyword evidence="2" id="KW-0732">Signal</keyword>
<evidence type="ECO:0000313" key="3">
    <source>
        <dbReference type="EMBL" id="GJE06419.1"/>
    </source>
</evidence>
<reference evidence="3" key="1">
    <citation type="journal article" date="2021" name="Front. Microbiol.">
        <title>Comprehensive Comparative Genomics and Phenotyping of Methylobacterium Species.</title>
        <authorList>
            <person name="Alessa O."/>
            <person name="Ogura Y."/>
            <person name="Fujitani Y."/>
            <person name="Takami H."/>
            <person name="Hayashi T."/>
            <person name="Sahin N."/>
            <person name="Tani A."/>
        </authorList>
    </citation>
    <scope>NUCLEOTIDE SEQUENCE</scope>
    <source>
        <strain evidence="3">LMG 23639</strain>
    </source>
</reference>
<organism evidence="3 4">
    <name type="scientific">Methylobacterium jeotgali</name>
    <dbReference type="NCBI Taxonomy" id="381630"/>
    <lineage>
        <taxon>Bacteria</taxon>
        <taxon>Pseudomonadati</taxon>
        <taxon>Pseudomonadota</taxon>
        <taxon>Alphaproteobacteria</taxon>
        <taxon>Hyphomicrobiales</taxon>
        <taxon>Methylobacteriaceae</taxon>
        <taxon>Methylobacterium</taxon>
    </lineage>
</organism>
<gene>
    <name evidence="3" type="ORF">AOPFMNJM_1737</name>
</gene>
<evidence type="ECO:0008006" key="5">
    <source>
        <dbReference type="Google" id="ProtNLM"/>
    </source>
</evidence>
<reference evidence="3" key="2">
    <citation type="submission" date="2021-08" db="EMBL/GenBank/DDBJ databases">
        <authorList>
            <person name="Tani A."/>
            <person name="Ola A."/>
            <person name="Ogura Y."/>
            <person name="Katsura K."/>
            <person name="Hayashi T."/>
        </authorList>
    </citation>
    <scope>NUCLEOTIDE SEQUENCE</scope>
    <source>
        <strain evidence="3">LMG 23639</strain>
    </source>
</reference>
<accession>A0ABQ4ST76</accession>
<comment type="caution">
    <text evidence="3">The sequence shown here is derived from an EMBL/GenBank/DDBJ whole genome shotgun (WGS) entry which is preliminary data.</text>
</comment>
<protein>
    <recommendedName>
        <fullName evidence="5">Secreted protein</fullName>
    </recommendedName>
</protein>
<evidence type="ECO:0000313" key="4">
    <source>
        <dbReference type="Proteomes" id="UP001055102"/>
    </source>
</evidence>
<feature type="chain" id="PRO_5046220306" description="Secreted protein" evidence="2">
    <location>
        <begin position="29"/>
        <end position="150"/>
    </location>
</feature>
<evidence type="ECO:0000256" key="2">
    <source>
        <dbReference type="SAM" id="SignalP"/>
    </source>
</evidence>
<dbReference type="Proteomes" id="UP001055102">
    <property type="component" value="Unassembled WGS sequence"/>
</dbReference>
<sequence>MSAVRSPSALLPLACLVLSGVCPAPAGAQGGPPGNARPPAAQTAKAPPSPQVLGCPSLANLLRILGEGRNERGVAAFLADAKADHLGCTGLSRERVAGLSGSVTLGGGTYDCLTLRDTAVCHWTQAGALPVPAPAKATGAPAAGKPVRAP</sequence>
<keyword evidence="4" id="KW-1185">Reference proteome</keyword>
<proteinExistence type="predicted"/>
<evidence type="ECO:0000256" key="1">
    <source>
        <dbReference type="SAM" id="MobiDB-lite"/>
    </source>
</evidence>
<name>A0ABQ4ST76_9HYPH</name>
<feature type="region of interest" description="Disordered" evidence="1">
    <location>
        <begin position="27"/>
        <end position="49"/>
    </location>
</feature>
<dbReference type="EMBL" id="BPQR01000028">
    <property type="protein sequence ID" value="GJE06419.1"/>
    <property type="molecule type" value="Genomic_DNA"/>
</dbReference>